<feature type="transmembrane region" description="Helical" evidence="1">
    <location>
        <begin position="37"/>
        <end position="56"/>
    </location>
</feature>
<dbReference type="Gene3D" id="3.10.350.10">
    <property type="entry name" value="LysM domain"/>
    <property type="match status" value="1"/>
</dbReference>
<dbReference type="PROSITE" id="PS51782">
    <property type="entry name" value="LYSM"/>
    <property type="match status" value="1"/>
</dbReference>
<dbReference type="SUPFAM" id="SSF54106">
    <property type="entry name" value="LysM domain"/>
    <property type="match status" value="1"/>
</dbReference>
<dbReference type="Proteomes" id="UP000000719">
    <property type="component" value="Chromosome"/>
</dbReference>
<evidence type="ECO:0000313" key="3">
    <source>
        <dbReference type="EMBL" id="ACL69898.1"/>
    </source>
</evidence>
<dbReference type="OrthoDB" id="1716479at2"/>
<sequence length="120" mass="13984">MYCTSVFNRFTKEGILMYQLVIKNSYHRKKPGVTKKVLNYIITFLLCVVIITVFAYKTLGNNKVEFKKITVKSGQTLWSIANKYNSYNEDPRKMVYKIKQINNLDKSIIQPGQQILIPVN</sequence>
<accession>B8CX79</accession>
<name>B8CX79_HALOH</name>
<reference evidence="3 4" key="1">
    <citation type="journal article" date="2009" name="PLoS ONE">
        <title>Genome analysis of the anaerobic thermohalophilic bacterium Halothermothrix orenii.</title>
        <authorList>
            <person name="Mavromatis K."/>
            <person name="Ivanova N."/>
            <person name="Anderson I."/>
            <person name="Lykidis A."/>
            <person name="Hooper S.D."/>
            <person name="Sun H."/>
            <person name="Kunin V."/>
            <person name="Lapidus A."/>
            <person name="Hugenholtz P."/>
            <person name="Patel B."/>
            <person name="Kyrpides N.C."/>
        </authorList>
    </citation>
    <scope>NUCLEOTIDE SEQUENCE [LARGE SCALE GENOMIC DNA]</scope>
    <source>
        <strain evidence="4">H 168 / OCM 544 / DSM 9562</strain>
    </source>
</reference>
<dbReference type="HOGENOM" id="CLU_136034_3_2_9"/>
<keyword evidence="1" id="KW-0812">Transmembrane</keyword>
<feature type="domain" description="LysM" evidence="2">
    <location>
        <begin position="67"/>
        <end position="117"/>
    </location>
</feature>
<dbReference type="eggNOG" id="COG1388">
    <property type="taxonomic scope" value="Bacteria"/>
</dbReference>
<dbReference type="EMBL" id="CP001098">
    <property type="protein sequence ID" value="ACL69898.1"/>
    <property type="molecule type" value="Genomic_DNA"/>
</dbReference>
<dbReference type="SMART" id="SM00257">
    <property type="entry name" value="LysM"/>
    <property type="match status" value="1"/>
</dbReference>
<proteinExistence type="predicted"/>
<organism evidence="3 4">
    <name type="scientific">Halothermothrix orenii (strain H 168 / OCM 544 / DSM 9562)</name>
    <dbReference type="NCBI Taxonomy" id="373903"/>
    <lineage>
        <taxon>Bacteria</taxon>
        <taxon>Bacillati</taxon>
        <taxon>Bacillota</taxon>
        <taxon>Clostridia</taxon>
        <taxon>Halanaerobiales</taxon>
        <taxon>Halothermotrichaceae</taxon>
        <taxon>Halothermothrix</taxon>
    </lineage>
</organism>
<gene>
    <name evidence="3" type="ordered locus">Hore_11460</name>
</gene>
<protein>
    <submittedName>
        <fullName evidence="3">Peptidoglycan-binding LysM</fullName>
    </submittedName>
</protein>
<dbReference type="STRING" id="373903.Hore_11460"/>
<evidence type="ECO:0000256" key="1">
    <source>
        <dbReference type="SAM" id="Phobius"/>
    </source>
</evidence>
<dbReference type="AlphaFoldDB" id="B8CX79"/>
<evidence type="ECO:0000313" key="4">
    <source>
        <dbReference type="Proteomes" id="UP000000719"/>
    </source>
</evidence>
<dbReference type="InterPro" id="IPR018392">
    <property type="entry name" value="LysM"/>
</dbReference>
<dbReference type="InterPro" id="IPR036779">
    <property type="entry name" value="LysM_dom_sf"/>
</dbReference>
<keyword evidence="4" id="KW-1185">Reference proteome</keyword>
<dbReference type="Pfam" id="PF01476">
    <property type="entry name" value="LysM"/>
    <property type="match status" value="1"/>
</dbReference>
<keyword evidence="1" id="KW-1133">Transmembrane helix</keyword>
<evidence type="ECO:0000259" key="2">
    <source>
        <dbReference type="PROSITE" id="PS51782"/>
    </source>
</evidence>
<keyword evidence="1" id="KW-0472">Membrane</keyword>
<dbReference type="CDD" id="cd00118">
    <property type="entry name" value="LysM"/>
    <property type="match status" value="1"/>
</dbReference>
<dbReference type="KEGG" id="hor:Hore_11460"/>